<dbReference type="Pfam" id="PF00005">
    <property type="entry name" value="ABC_tran"/>
    <property type="match status" value="1"/>
</dbReference>
<evidence type="ECO:0000313" key="7">
    <source>
        <dbReference type="EMBL" id="GMA26775.1"/>
    </source>
</evidence>
<dbReference type="GO" id="GO:0005524">
    <property type="term" value="F:ATP binding"/>
    <property type="evidence" value="ECO:0007669"/>
    <property type="project" value="UniProtKB-KW"/>
</dbReference>
<dbReference type="PANTHER" id="PTHR42711">
    <property type="entry name" value="ABC TRANSPORTER ATP-BINDING PROTEIN"/>
    <property type="match status" value="1"/>
</dbReference>
<proteinExistence type="predicted"/>
<evidence type="ECO:0000313" key="9">
    <source>
        <dbReference type="EMBL" id="GMA29982.1"/>
    </source>
</evidence>
<dbReference type="EMBL" id="BSUL01000001">
    <property type="protein sequence ID" value="GMA26775.1"/>
    <property type="molecule type" value="Genomic_DNA"/>
</dbReference>
<dbReference type="InterPro" id="IPR003439">
    <property type="entry name" value="ABC_transporter-like_ATP-bd"/>
</dbReference>
<dbReference type="InterPro" id="IPR017871">
    <property type="entry name" value="ABC_transporter-like_CS"/>
</dbReference>
<dbReference type="GO" id="GO:0046677">
    <property type="term" value="P:response to antibiotic"/>
    <property type="evidence" value="ECO:0007669"/>
    <property type="project" value="UniProtKB-KW"/>
</dbReference>
<keyword evidence="2" id="KW-0813">Transport</keyword>
<dbReference type="Gene3D" id="3.40.50.300">
    <property type="entry name" value="P-loop containing nucleotide triphosphate hydrolases"/>
    <property type="match status" value="1"/>
</dbReference>
<dbReference type="PROSITE" id="PS50893">
    <property type="entry name" value="ABC_TRANSPORTER_2"/>
    <property type="match status" value="1"/>
</dbReference>
<reference evidence="8" key="2">
    <citation type="submission" date="2023-02" db="EMBL/GenBank/DDBJ databases">
        <authorList>
            <person name="Sun Q."/>
            <person name="Mori K."/>
        </authorList>
    </citation>
    <scope>NUCLEOTIDE SEQUENCE</scope>
    <source>
        <strain evidence="8">NBRC 112289</strain>
    </source>
</reference>
<evidence type="ECO:0000256" key="5">
    <source>
        <dbReference type="ARBA" id="ARBA00023251"/>
    </source>
</evidence>
<dbReference type="InterPro" id="IPR050763">
    <property type="entry name" value="ABC_transporter_ATP-binding"/>
</dbReference>
<reference evidence="8 10" key="1">
    <citation type="journal article" date="2014" name="Int. J. Syst. Evol. Microbiol.">
        <title>Complete genome sequence of Corynebacterium casei LMG S-19264T (=DSM 44701T), isolated from a smear-ripened cheese.</title>
        <authorList>
            <consortium name="US DOE Joint Genome Institute (JGI-PGF)"/>
            <person name="Walter F."/>
            <person name="Albersmeier A."/>
            <person name="Kalinowski J."/>
            <person name="Ruckert C."/>
        </authorList>
    </citation>
    <scope>NUCLEOTIDE SEQUENCE [LARGE SCALE GENOMIC DNA]</scope>
    <source>
        <strain evidence="8 10">NBRC 112289</strain>
    </source>
</reference>
<dbReference type="PANTHER" id="PTHR42711:SF16">
    <property type="entry name" value="ABC TRANSPORTER ATP-BINDING PROTEIN"/>
    <property type="match status" value="1"/>
</dbReference>
<name>A0AA37UGC8_9MICO</name>
<protein>
    <submittedName>
        <fullName evidence="8">Multidrug ABC transporter ATP-binding protein</fullName>
    </submittedName>
</protein>
<comment type="subcellular location">
    <subcellularLocation>
        <location evidence="1">Cell membrane</location>
        <topology evidence="1">Peripheral membrane protein</topology>
    </subcellularLocation>
</comment>
<dbReference type="AlphaFoldDB" id="A0AA37UGC8"/>
<keyword evidence="4 8" id="KW-0067">ATP-binding</keyword>
<dbReference type="InterPro" id="IPR003593">
    <property type="entry name" value="AAA+_ATPase"/>
</dbReference>
<dbReference type="EMBL" id="BSUL01000002">
    <property type="protein sequence ID" value="GMA29982.1"/>
    <property type="molecule type" value="Genomic_DNA"/>
</dbReference>
<dbReference type="InterPro" id="IPR027417">
    <property type="entry name" value="P-loop_NTPase"/>
</dbReference>
<dbReference type="CDD" id="cd03230">
    <property type="entry name" value="ABC_DR_subfamily_A"/>
    <property type="match status" value="1"/>
</dbReference>
<accession>A0AA37UGC8</accession>
<comment type="caution">
    <text evidence="8">The sequence shown here is derived from an EMBL/GenBank/DDBJ whole genome shotgun (WGS) entry which is preliminary data.</text>
</comment>
<evidence type="ECO:0000256" key="2">
    <source>
        <dbReference type="ARBA" id="ARBA00022448"/>
    </source>
</evidence>
<dbReference type="RefSeq" id="WP_284228820.1">
    <property type="nucleotide sequence ID" value="NZ_BSUL01000001.1"/>
</dbReference>
<organism evidence="8 10">
    <name type="scientific">Arenivirga flava</name>
    <dbReference type="NCBI Taxonomy" id="1930060"/>
    <lineage>
        <taxon>Bacteria</taxon>
        <taxon>Bacillati</taxon>
        <taxon>Actinomycetota</taxon>
        <taxon>Actinomycetes</taxon>
        <taxon>Micrococcales</taxon>
        <taxon>Microbacteriaceae</taxon>
        <taxon>Arenivirga</taxon>
    </lineage>
</organism>
<evidence type="ECO:0000259" key="6">
    <source>
        <dbReference type="PROSITE" id="PS50893"/>
    </source>
</evidence>
<sequence>MTNSTVIQATGLRVSYGSFEAVSGVDLTVQRGEIYALLGTNGAGKTTTLETLEGHRAPSAGTVEVLGGDPADRKRIRPRMGVMLQETGFAGELTTIEMVELVGRLSGRSDDAMRLLQAVGLADKARTRLDQLSGGQKRRVDFVMAIYGTPELVFLDEPTTGLDPSAREALWQVVEDVRRAGSTIVLTTHYLEEAERHADRIGLMHEGRLQREGSLQELVEAHPSRIRFAPVEGLAELPLAHRLDDELVTIETSELQDDLTALLGWAAARGVRLDRLSATSSSLEDVFRQLGTAQPANA</sequence>
<evidence type="ECO:0000313" key="8">
    <source>
        <dbReference type="EMBL" id="GMA29889.1"/>
    </source>
</evidence>
<dbReference type="Proteomes" id="UP001157160">
    <property type="component" value="Unassembled WGS sequence"/>
</dbReference>
<dbReference type="PROSITE" id="PS00211">
    <property type="entry name" value="ABC_TRANSPORTER_1"/>
    <property type="match status" value="1"/>
</dbReference>
<dbReference type="SMART" id="SM00382">
    <property type="entry name" value="AAA"/>
    <property type="match status" value="1"/>
</dbReference>
<dbReference type="SUPFAM" id="SSF52540">
    <property type="entry name" value="P-loop containing nucleoside triphosphate hydrolases"/>
    <property type="match status" value="1"/>
</dbReference>
<gene>
    <name evidence="7" type="ORF">GCM10025874_00280</name>
    <name evidence="8" type="ORF">GCM10025874_31420</name>
    <name evidence="9" type="ORF">GCM10025874_32350</name>
</gene>
<evidence type="ECO:0000256" key="1">
    <source>
        <dbReference type="ARBA" id="ARBA00004202"/>
    </source>
</evidence>
<evidence type="ECO:0000256" key="4">
    <source>
        <dbReference type="ARBA" id="ARBA00022840"/>
    </source>
</evidence>
<keyword evidence="3" id="KW-0547">Nucleotide-binding</keyword>
<keyword evidence="10" id="KW-1185">Reference proteome</keyword>
<dbReference type="EMBL" id="BSUL01000001">
    <property type="protein sequence ID" value="GMA29889.1"/>
    <property type="molecule type" value="Genomic_DNA"/>
</dbReference>
<evidence type="ECO:0000313" key="10">
    <source>
        <dbReference type="Proteomes" id="UP001157160"/>
    </source>
</evidence>
<evidence type="ECO:0000256" key="3">
    <source>
        <dbReference type="ARBA" id="ARBA00022741"/>
    </source>
</evidence>
<keyword evidence="5" id="KW-0046">Antibiotic resistance</keyword>
<dbReference type="GO" id="GO:0005886">
    <property type="term" value="C:plasma membrane"/>
    <property type="evidence" value="ECO:0007669"/>
    <property type="project" value="UniProtKB-SubCell"/>
</dbReference>
<feature type="domain" description="ABC transporter" evidence="6">
    <location>
        <begin position="7"/>
        <end position="231"/>
    </location>
</feature>
<dbReference type="GO" id="GO:0016887">
    <property type="term" value="F:ATP hydrolysis activity"/>
    <property type="evidence" value="ECO:0007669"/>
    <property type="project" value="InterPro"/>
</dbReference>